<dbReference type="EMBL" id="BK015179">
    <property type="protein sequence ID" value="DAD94653.1"/>
    <property type="molecule type" value="Genomic_DNA"/>
</dbReference>
<protein>
    <submittedName>
        <fullName evidence="1">Uncharacterized protein</fullName>
    </submittedName>
</protein>
<name>A0A8S5NIM4_9CAUD</name>
<sequence>MYNEVPEDLMAKIKEAEGTINKHNCAVDTMLIAVGNNYYGYQPHPQPKKKKYCQVADKRLEELSHTFNEVHDALAKENIDLLVCFVALKDGGATVFVAQEAVNRRPDVFNELKRMEEHHAKIS</sequence>
<organism evidence="1">
    <name type="scientific">Siphoviridae sp. ctrKX6</name>
    <dbReference type="NCBI Taxonomy" id="2826476"/>
    <lineage>
        <taxon>Viruses</taxon>
        <taxon>Duplodnaviria</taxon>
        <taxon>Heunggongvirae</taxon>
        <taxon>Uroviricota</taxon>
        <taxon>Caudoviricetes</taxon>
    </lineage>
</organism>
<reference evidence="1" key="1">
    <citation type="journal article" date="2021" name="Proc. Natl. Acad. Sci. U.S.A.">
        <title>A Catalog of Tens of Thousands of Viruses from Human Metagenomes Reveals Hidden Associations with Chronic Diseases.</title>
        <authorList>
            <person name="Tisza M.J."/>
            <person name="Buck C.B."/>
        </authorList>
    </citation>
    <scope>NUCLEOTIDE SEQUENCE</scope>
    <source>
        <strain evidence="1">CtrKX6</strain>
    </source>
</reference>
<accession>A0A8S5NIM4</accession>
<proteinExistence type="predicted"/>
<evidence type="ECO:0000313" key="1">
    <source>
        <dbReference type="EMBL" id="DAD94653.1"/>
    </source>
</evidence>